<keyword evidence="4" id="KW-1185">Reference proteome</keyword>
<sequence length="297" mass="32746">MCGGLFFRGVQAEAHDAPGQPAHTHLSGNSSASRVTMAEKGEYRIVTSNGLPDHQPGQFPRRGNPNRVSAQQYQFRMPLQPEQARTVTPVGMNRFGVALNGVPFDPGAAEFWNRDRRSGWQYEANSGKINLGLDEHHAHVQPDGGYHYHGLPTGLVEIREESSSHTDPILIGYAADGFPIYSSEGYRNPQDLSSGLKRMKSSYRVKSGQRPGGPGKSYDGTFVEDYEFVEGSGDLDECNGREGVTPEYPGGIYHYYVTEDFPFIPRYFRGTPDASFAKRGPPFPGGPGRRPPFPPPR</sequence>
<evidence type="ECO:0000259" key="2">
    <source>
        <dbReference type="Pfam" id="PF14240"/>
    </source>
</evidence>
<accession>A0A5C5XKN3</accession>
<feature type="domain" description="YHYH" evidence="2">
    <location>
        <begin position="74"/>
        <end position="270"/>
    </location>
</feature>
<dbReference type="AlphaFoldDB" id="A0A5C5XKN3"/>
<dbReference type="Proteomes" id="UP000316095">
    <property type="component" value="Unassembled WGS sequence"/>
</dbReference>
<comment type="caution">
    <text evidence="3">The sequence shown here is derived from an EMBL/GenBank/DDBJ whole genome shotgun (WGS) entry which is preliminary data.</text>
</comment>
<dbReference type="InterPro" id="IPR025924">
    <property type="entry name" value="YHYH_dom"/>
</dbReference>
<evidence type="ECO:0000256" key="1">
    <source>
        <dbReference type="SAM" id="MobiDB-lite"/>
    </source>
</evidence>
<dbReference type="Pfam" id="PF14240">
    <property type="entry name" value="YHYH"/>
    <property type="match status" value="1"/>
</dbReference>
<dbReference type="OrthoDB" id="9796530at2"/>
<organism evidence="3 4">
    <name type="scientific">Rubinisphaera italica</name>
    <dbReference type="NCBI Taxonomy" id="2527969"/>
    <lineage>
        <taxon>Bacteria</taxon>
        <taxon>Pseudomonadati</taxon>
        <taxon>Planctomycetota</taxon>
        <taxon>Planctomycetia</taxon>
        <taxon>Planctomycetales</taxon>
        <taxon>Planctomycetaceae</taxon>
        <taxon>Rubinisphaera</taxon>
    </lineage>
</organism>
<feature type="compositionally biased region" description="Pro residues" evidence="1">
    <location>
        <begin position="281"/>
        <end position="297"/>
    </location>
</feature>
<feature type="region of interest" description="Disordered" evidence="1">
    <location>
        <begin position="274"/>
        <end position="297"/>
    </location>
</feature>
<protein>
    <recommendedName>
        <fullName evidence="2">YHYH domain-containing protein</fullName>
    </recommendedName>
</protein>
<feature type="region of interest" description="Disordered" evidence="1">
    <location>
        <begin position="47"/>
        <end position="66"/>
    </location>
</feature>
<evidence type="ECO:0000313" key="3">
    <source>
        <dbReference type="EMBL" id="TWT63099.1"/>
    </source>
</evidence>
<dbReference type="EMBL" id="SJPG01000001">
    <property type="protein sequence ID" value="TWT63099.1"/>
    <property type="molecule type" value="Genomic_DNA"/>
</dbReference>
<evidence type="ECO:0000313" key="4">
    <source>
        <dbReference type="Proteomes" id="UP000316095"/>
    </source>
</evidence>
<name>A0A5C5XKN3_9PLAN</name>
<proteinExistence type="predicted"/>
<gene>
    <name evidence="3" type="ORF">Pan54_38500</name>
</gene>
<reference evidence="3 4" key="1">
    <citation type="submission" date="2019-02" db="EMBL/GenBank/DDBJ databases">
        <title>Deep-cultivation of Planctomycetes and their phenomic and genomic characterization uncovers novel biology.</title>
        <authorList>
            <person name="Wiegand S."/>
            <person name="Jogler M."/>
            <person name="Boedeker C."/>
            <person name="Pinto D."/>
            <person name="Vollmers J."/>
            <person name="Rivas-Marin E."/>
            <person name="Kohn T."/>
            <person name="Peeters S.H."/>
            <person name="Heuer A."/>
            <person name="Rast P."/>
            <person name="Oberbeckmann S."/>
            <person name="Bunk B."/>
            <person name="Jeske O."/>
            <person name="Meyerdierks A."/>
            <person name="Storesund J.E."/>
            <person name="Kallscheuer N."/>
            <person name="Luecker S."/>
            <person name="Lage O.M."/>
            <person name="Pohl T."/>
            <person name="Merkel B.J."/>
            <person name="Hornburger P."/>
            <person name="Mueller R.-W."/>
            <person name="Bruemmer F."/>
            <person name="Labrenz M."/>
            <person name="Spormann A.M."/>
            <person name="Op Den Camp H."/>
            <person name="Overmann J."/>
            <person name="Amann R."/>
            <person name="Jetten M.S.M."/>
            <person name="Mascher T."/>
            <person name="Medema M.H."/>
            <person name="Devos D.P."/>
            <person name="Kaster A.-K."/>
            <person name="Ovreas L."/>
            <person name="Rohde M."/>
            <person name="Galperin M.Y."/>
            <person name="Jogler C."/>
        </authorList>
    </citation>
    <scope>NUCLEOTIDE SEQUENCE [LARGE SCALE GENOMIC DNA]</scope>
    <source>
        <strain evidence="3 4">Pan54</strain>
    </source>
</reference>